<dbReference type="PROSITE" id="PS51420">
    <property type="entry name" value="RHO"/>
    <property type="match status" value="1"/>
</dbReference>
<dbReference type="SMART" id="SM00175">
    <property type="entry name" value="RAB"/>
    <property type="match status" value="1"/>
</dbReference>
<dbReference type="PROSITE" id="PS51421">
    <property type="entry name" value="RAS"/>
    <property type="match status" value="1"/>
</dbReference>
<dbReference type="SUPFAM" id="SSF52540">
    <property type="entry name" value="P-loop containing nucleoside triphosphate hydrolases"/>
    <property type="match status" value="1"/>
</dbReference>
<dbReference type="FunFam" id="3.40.50.300:FF:001447">
    <property type="entry name" value="Ras-related protein Rab-1B"/>
    <property type="match status" value="1"/>
</dbReference>
<gene>
    <name evidence="3" type="ORF">LCGC14_1026590</name>
</gene>
<name>A0A0F9NHL7_9ZZZZ</name>
<dbReference type="EMBL" id="LAZR01004137">
    <property type="protein sequence ID" value="KKN11437.1"/>
    <property type="molecule type" value="Genomic_DNA"/>
</dbReference>
<reference evidence="3" key="1">
    <citation type="journal article" date="2015" name="Nature">
        <title>Complex archaea that bridge the gap between prokaryotes and eukaryotes.</title>
        <authorList>
            <person name="Spang A."/>
            <person name="Saw J.H."/>
            <person name="Jorgensen S.L."/>
            <person name="Zaremba-Niedzwiedzka K."/>
            <person name="Martijn J."/>
            <person name="Lind A.E."/>
            <person name="van Eijk R."/>
            <person name="Schleper C."/>
            <person name="Guy L."/>
            <person name="Ettema T.J."/>
        </authorList>
    </citation>
    <scope>NUCLEOTIDE SEQUENCE</scope>
</reference>
<accession>A0A0F9NHL7</accession>
<dbReference type="InterPro" id="IPR027417">
    <property type="entry name" value="P-loop_NTPase"/>
</dbReference>
<dbReference type="GO" id="GO:0003924">
    <property type="term" value="F:GTPase activity"/>
    <property type="evidence" value="ECO:0007669"/>
    <property type="project" value="InterPro"/>
</dbReference>
<dbReference type="SMART" id="SM00173">
    <property type="entry name" value="RAS"/>
    <property type="match status" value="1"/>
</dbReference>
<organism evidence="3">
    <name type="scientific">marine sediment metagenome</name>
    <dbReference type="NCBI Taxonomy" id="412755"/>
    <lineage>
        <taxon>unclassified sequences</taxon>
        <taxon>metagenomes</taxon>
        <taxon>ecological metagenomes</taxon>
    </lineage>
</organism>
<keyword evidence="2" id="KW-0342">GTP-binding</keyword>
<dbReference type="SMART" id="SM00176">
    <property type="entry name" value="RAN"/>
    <property type="match status" value="1"/>
</dbReference>
<evidence type="ECO:0008006" key="4">
    <source>
        <dbReference type="Google" id="ProtNLM"/>
    </source>
</evidence>
<dbReference type="PANTHER" id="PTHR47977">
    <property type="entry name" value="RAS-RELATED PROTEIN RAB"/>
    <property type="match status" value="1"/>
</dbReference>
<dbReference type="CDD" id="cd00154">
    <property type="entry name" value="Rab"/>
    <property type="match status" value="1"/>
</dbReference>
<proteinExistence type="predicted"/>
<dbReference type="InterPro" id="IPR005225">
    <property type="entry name" value="Small_GTP-bd"/>
</dbReference>
<dbReference type="InterPro" id="IPR001806">
    <property type="entry name" value="Small_GTPase"/>
</dbReference>
<protein>
    <recommendedName>
        <fullName evidence="4">GTP-binding protein</fullName>
    </recommendedName>
</protein>
<comment type="caution">
    <text evidence="3">The sequence shown here is derived from an EMBL/GenBank/DDBJ whole genome shotgun (WGS) entry which is preliminary data.</text>
</comment>
<evidence type="ECO:0000256" key="1">
    <source>
        <dbReference type="ARBA" id="ARBA00022741"/>
    </source>
</evidence>
<dbReference type="NCBIfam" id="TIGR00231">
    <property type="entry name" value="small_GTP"/>
    <property type="match status" value="1"/>
</dbReference>
<dbReference type="PRINTS" id="PR00449">
    <property type="entry name" value="RASTRNSFRMNG"/>
</dbReference>
<dbReference type="AlphaFoldDB" id="A0A0F9NHL7"/>
<dbReference type="PROSITE" id="PS51419">
    <property type="entry name" value="RAB"/>
    <property type="match status" value="1"/>
</dbReference>
<dbReference type="GO" id="GO:0005525">
    <property type="term" value="F:GTP binding"/>
    <property type="evidence" value="ECO:0007669"/>
    <property type="project" value="UniProtKB-KW"/>
</dbReference>
<keyword evidence="1" id="KW-0547">Nucleotide-binding</keyword>
<dbReference type="SMART" id="SM00174">
    <property type="entry name" value="RHO"/>
    <property type="match status" value="1"/>
</dbReference>
<dbReference type="Gene3D" id="3.40.50.300">
    <property type="entry name" value="P-loop containing nucleotide triphosphate hydrolases"/>
    <property type="match status" value="1"/>
</dbReference>
<evidence type="ECO:0000313" key="3">
    <source>
        <dbReference type="EMBL" id="KKN11437.1"/>
    </source>
</evidence>
<dbReference type="Pfam" id="PF00071">
    <property type="entry name" value="Ras"/>
    <property type="match status" value="1"/>
</dbReference>
<evidence type="ECO:0000256" key="2">
    <source>
        <dbReference type="ARBA" id="ARBA00023134"/>
    </source>
</evidence>
<dbReference type="InterPro" id="IPR050227">
    <property type="entry name" value="Rab"/>
</dbReference>
<sequence>MTFIKRQIITEILYLEMNDEIGPNPKAFLPTKLSQIDLINISIKTLSVLSGEKGLVPESLVILPFPSLSSKGLIKYLKWDDLSRRGGIGQAAITLLFQEIDDVIFYKYINQLSVLFGEISQILVELEKSKALRENFVDVLTNLEINITILLEELKSQEIGQFQGEQFPEQQIKDRSLIDYQFKITIVGDPSVGKTSLILRYTNNAFRRSYVPTLGVQVSDKIFTIENSVVQLTIWDIGGQQKFQTMRQQFYLGSDAIFLVCDLTNPNSFNNIPRWFSDIQDQLSDRYKDLIGFIIGNKKDLIEQRKVTNEMGLNLASQLNLGFIETSALLGENVDYAFSTIANLLYKSRI</sequence>